<feature type="chain" id="PRO_5020027300" description="Secreted protein" evidence="1">
    <location>
        <begin position="19"/>
        <end position="70"/>
    </location>
</feature>
<sequence>MSLIIRLLLGYSLLFTVGKHIAEKKLGEATGRVAENSECNLPRCTVVHFFEELGLNESSIVNCHVSEFVI</sequence>
<protein>
    <recommendedName>
        <fullName evidence="4">Secreted protein</fullName>
    </recommendedName>
</protein>
<keyword evidence="1" id="KW-0732">Signal</keyword>
<dbReference type="AlphaFoldDB" id="A0A4E0RV50"/>
<reference evidence="2" key="1">
    <citation type="submission" date="2019-03" db="EMBL/GenBank/DDBJ databases">
        <title>Improved annotation for the trematode Fasciola hepatica.</title>
        <authorList>
            <person name="Choi Y.-J."/>
            <person name="Martin J."/>
            <person name="Mitreva M."/>
        </authorList>
    </citation>
    <scope>NUCLEOTIDE SEQUENCE [LARGE SCALE GENOMIC DNA]</scope>
</reference>
<evidence type="ECO:0008006" key="4">
    <source>
        <dbReference type="Google" id="ProtNLM"/>
    </source>
</evidence>
<gene>
    <name evidence="2" type="ORF">D915_007194</name>
</gene>
<accession>A0A4E0RV50</accession>
<dbReference type="Proteomes" id="UP000230066">
    <property type="component" value="Unassembled WGS sequence"/>
</dbReference>
<keyword evidence="3" id="KW-1185">Reference proteome</keyword>
<dbReference type="EMBL" id="JXXN02003627">
    <property type="protein sequence ID" value="THD21352.1"/>
    <property type="molecule type" value="Genomic_DNA"/>
</dbReference>
<feature type="signal peptide" evidence="1">
    <location>
        <begin position="1"/>
        <end position="18"/>
    </location>
</feature>
<name>A0A4E0RV50_FASHE</name>
<evidence type="ECO:0000313" key="3">
    <source>
        <dbReference type="Proteomes" id="UP000230066"/>
    </source>
</evidence>
<proteinExistence type="predicted"/>
<organism evidence="2 3">
    <name type="scientific">Fasciola hepatica</name>
    <name type="common">Liver fluke</name>
    <dbReference type="NCBI Taxonomy" id="6192"/>
    <lineage>
        <taxon>Eukaryota</taxon>
        <taxon>Metazoa</taxon>
        <taxon>Spiralia</taxon>
        <taxon>Lophotrochozoa</taxon>
        <taxon>Platyhelminthes</taxon>
        <taxon>Trematoda</taxon>
        <taxon>Digenea</taxon>
        <taxon>Plagiorchiida</taxon>
        <taxon>Echinostomata</taxon>
        <taxon>Echinostomatoidea</taxon>
        <taxon>Fasciolidae</taxon>
        <taxon>Fasciola</taxon>
    </lineage>
</organism>
<comment type="caution">
    <text evidence="2">The sequence shown here is derived from an EMBL/GenBank/DDBJ whole genome shotgun (WGS) entry which is preliminary data.</text>
</comment>
<evidence type="ECO:0000256" key="1">
    <source>
        <dbReference type="SAM" id="SignalP"/>
    </source>
</evidence>
<evidence type="ECO:0000313" key="2">
    <source>
        <dbReference type="EMBL" id="THD21352.1"/>
    </source>
</evidence>